<evidence type="ECO:0000256" key="5">
    <source>
        <dbReference type="ARBA" id="ARBA00023002"/>
    </source>
</evidence>
<comment type="similarity">
    <text evidence="2">Belongs to the NADH dehydrogenase family.</text>
</comment>
<dbReference type="PANTHER" id="PTHR42913:SF3">
    <property type="entry name" value="64 KDA MITOCHONDRIAL NADH DEHYDROGENASE (EUROFUNG)"/>
    <property type="match status" value="1"/>
</dbReference>
<accession>A0AAN0Y1H6</accession>
<dbReference type="GeneID" id="70912846"/>
<dbReference type="GO" id="GO:0003955">
    <property type="term" value="F:NAD(P)H dehydrogenase (quinone) activity"/>
    <property type="evidence" value="ECO:0007669"/>
    <property type="project" value="TreeGrafter"/>
</dbReference>
<dbReference type="GO" id="GO:0019646">
    <property type="term" value="P:aerobic electron transport chain"/>
    <property type="evidence" value="ECO:0007669"/>
    <property type="project" value="TreeGrafter"/>
</dbReference>
<gene>
    <name evidence="7" type="ORF">BA890_04790</name>
</gene>
<dbReference type="Proteomes" id="UP000092741">
    <property type="component" value="Chromosome 1"/>
</dbReference>
<evidence type="ECO:0000313" key="7">
    <source>
        <dbReference type="EMBL" id="ANQ12101.1"/>
    </source>
</evidence>
<keyword evidence="3" id="KW-0285">Flavoprotein</keyword>
<feature type="domain" description="FAD/NAD(P)-binding" evidence="6">
    <location>
        <begin position="3"/>
        <end position="333"/>
    </location>
</feature>
<dbReference type="InterPro" id="IPR023753">
    <property type="entry name" value="FAD/NAD-binding_dom"/>
</dbReference>
<dbReference type="EMBL" id="CP016345">
    <property type="protein sequence ID" value="ANQ12101.1"/>
    <property type="molecule type" value="Genomic_DNA"/>
</dbReference>
<sequence length="429" mass="46992">MTRIIVVGGGAGGLELATKLGRTLGRKNRAQITLVDRKASHLWKPLLHEVATGSLDEGVDALSYRAHAKNHSFDFQMGSLQDIDRERKVITLSELTDEHGELLMPSRELEYDILVMAIGSTSNDFNTPGVRENCIFLDSPEQAHRFRSEMNNEFLKLHAKNGNGTVDIAIVGAGATGVELSAELHNAIKELRAYGFGDLDSSKLNVNLIEAGPRILPALPSRISTAAHQELTKLGVNVRTATMVTKAEKDGLTTKDGEKISAKIMVWAAGIKAPDFIKDIAGLETNRINQLVVKSTLQTTRDDNIFVIGDLAQCTQEDGSFVPPRAQAAHQMASRAFSNIVAMINGRELKDYVYKDHGSLVSLSQFSTVGSLMGNLTKGSMMVEGRIARVVYISLYRMHQIALHGLFKTGLMMLVGRINRVLRPNLKLH</sequence>
<comment type="cofactor">
    <cofactor evidence="1">
        <name>FAD</name>
        <dbReference type="ChEBI" id="CHEBI:57692"/>
    </cofactor>
</comment>
<evidence type="ECO:0000256" key="3">
    <source>
        <dbReference type="ARBA" id="ARBA00022630"/>
    </source>
</evidence>
<dbReference type="Gene3D" id="3.50.50.100">
    <property type="match status" value="1"/>
</dbReference>
<dbReference type="PANTHER" id="PTHR42913">
    <property type="entry name" value="APOPTOSIS-INDUCING FACTOR 1"/>
    <property type="match status" value="1"/>
</dbReference>
<name>A0AAN0Y1H6_VIBNA</name>
<dbReference type="InterPro" id="IPR051169">
    <property type="entry name" value="NADH-Q_oxidoreductase"/>
</dbReference>
<keyword evidence="4" id="KW-0274">FAD</keyword>
<dbReference type="KEGG" id="vna:PN96_08560"/>
<dbReference type="InterPro" id="IPR036188">
    <property type="entry name" value="FAD/NAD-bd_sf"/>
</dbReference>
<evidence type="ECO:0000313" key="8">
    <source>
        <dbReference type="Proteomes" id="UP000092741"/>
    </source>
</evidence>
<dbReference type="Pfam" id="PF07992">
    <property type="entry name" value="Pyr_redox_2"/>
    <property type="match status" value="1"/>
</dbReference>
<dbReference type="AlphaFoldDB" id="A0AAN0Y1H6"/>
<evidence type="ECO:0000256" key="1">
    <source>
        <dbReference type="ARBA" id="ARBA00001974"/>
    </source>
</evidence>
<dbReference type="PRINTS" id="PR00368">
    <property type="entry name" value="FADPNR"/>
</dbReference>
<evidence type="ECO:0000256" key="2">
    <source>
        <dbReference type="ARBA" id="ARBA00005272"/>
    </source>
</evidence>
<dbReference type="FunFam" id="3.50.50.100:FF:000001">
    <property type="entry name" value="NADH dehydrogenase"/>
    <property type="match status" value="1"/>
</dbReference>
<proteinExistence type="inferred from homology"/>
<dbReference type="SUPFAM" id="SSF51905">
    <property type="entry name" value="FAD/NAD(P)-binding domain"/>
    <property type="match status" value="1"/>
</dbReference>
<organism evidence="7 8">
    <name type="scientific">Vibrio natriegens NBRC 15636 = ATCC 14048 = DSM 759</name>
    <dbReference type="NCBI Taxonomy" id="1219067"/>
    <lineage>
        <taxon>Bacteria</taxon>
        <taxon>Pseudomonadati</taxon>
        <taxon>Pseudomonadota</taxon>
        <taxon>Gammaproteobacteria</taxon>
        <taxon>Vibrionales</taxon>
        <taxon>Vibrionaceae</taxon>
        <taxon>Vibrio</taxon>
    </lineage>
</organism>
<keyword evidence="5" id="KW-0560">Oxidoreductase</keyword>
<protein>
    <submittedName>
        <fullName evidence="7">NADH dehydrogenase</fullName>
    </submittedName>
</protein>
<dbReference type="PRINTS" id="PR00411">
    <property type="entry name" value="PNDRDTASEI"/>
</dbReference>
<reference evidence="7 8" key="1">
    <citation type="submission" date="2016-07" db="EMBL/GenBank/DDBJ databases">
        <title>Developing Vibrio natriegens as a novel, fast-growing host for biotechnology.</title>
        <authorList>
            <person name="Weinstock M.T."/>
            <person name="Hesek E.D."/>
            <person name="Wilson C.M."/>
            <person name="Gibson D.G."/>
        </authorList>
    </citation>
    <scope>NUCLEOTIDE SEQUENCE [LARGE SCALE GENOMIC DNA]</scope>
    <source>
        <strain evidence="7 8">ATCC 14048</strain>
    </source>
</reference>
<keyword evidence="8" id="KW-1185">Reference proteome</keyword>
<evidence type="ECO:0000259" key="6">
    <source>
        <dbReference type="Pfam" id="PF07992"/>
    </source>
</evidence>
<evidence type="ECO:0000256" key="4">
    <source>
        <dbReference type="ARBA" id="ARBA00022827"/>
    </source>
</evidence>
<dbReference type="RefSeq" id="WP_014231278.1">
    <property type="nucleotide sequence ID" value="NZ_ATFJ01000001.1"/>
</dbReference>